<dbReference type="Proteomes" id="UP000014113">
    <property type="component" value="Unassembled WGS sequence"/>
</dbReference>
<proteinExistence type="predicted"/>
<organism evidence="1 2">
    <name type="scientific">Enterococcus columbae DSM 7374 = ATCC 51263</name>
    <dbReference type="NCBI Taxonomy" id="1121865"/>
    <lineage>
        <taxon>Bacteria</taxon>
        <taxon>Bacillati</taxon>
        <taxon>Bacillota</taxon>
        <taxon>Bacilli</taxon>
        <taxon>Lactobacillales</taxon>
        <taxon>Enterococcaceae</taxon>
        <taxon>Enterococcus</taxon>
    </lineage>
</organism>
<dbReference type="AlphaFoldDB" id="S1NGG4"/>
<sequence>MNQLLSLTLIKQQKRLTLTGKIVRIVQSNDNWLYGMQLSKMNTKQYNQYLTFIYAGFNQNLPLYYDKNLSILSRLINIFQQRITLIKTKFNHSSAPLDLNLNIKVQSNYGELTIVRLLERKLVLKTQQFLFAPELTLEFEGIHFELTLCRAIKQDEFLYTIHNWSSIHHSQQFHRLIRTQNKH</sequence>
<protein>
    <submittedName>
        <fullName evidence="1">Uncharacterized protein</fullName>
    </submittedName>
</protein>
<dbReference type="RefSeq" id="WP_016184156.1">
    <property type="nucleotide sequence ID" value="NZ_JXKI01000010.1"/>
</dbReference>
<evidence type="ECO:0000313" key="2">
    <source>
        <dbReference type="Proteomes" id="UP000014113"/>
    </source>
</evidence>
<dbReference type="PATRIC" id="fig|1121865.3.peg.1999"/>
<comment type="caution">
    <text evidence="1">The sequence shown here is derived from an EMBL/GenBank/DDBJ whole genome shotgun (WGS) entry which is preliminary data.</text>
</comment>
<accession>S1NGG4</accession>
<evidence type="ECO:0000313" key="1">
    <source>
        <dbReference type="EMBL" id="EOW79894.1"/>
    </source>
</evidence>
<name>S1NGG4_9ENTE</name>
<dbReference type="EMBL" id="ASWJ01000011">
    <property type="protein sequence ID" value="EOW79894.1"/>
    <property type="molecule type" value="Genomic_DNA"/>
</dbReference>
<keyword evidence="2" id="KW-1185">Reference proteome</keyword>
<reference evidence="1 2" key="1">
    <citation type="submission" date="2013-03" db="EMBL/GenBank/DDBJ databases">
        <title>The Genome Sequence of Enterococcus columbae ATCC_51263 (PacBio/Illumina hybrid assembly).</title>
        <authorList>
            <consortium name="The Broad Institute Genomics Platform"/>
            <consortium name="The Broad Institute Genome Sequencing Center for Infectious Disease"/>
            <person name="Earl A."/>
            <person name="Russ C."/>
            <person name="Gilmore M."/>
            <person name="Surin D."/>
            <person name="Walker B."/>
            <person name="Young S."/>
            <person name="Zeng Q."/>
            <person name="Gargeya S."/>
            <person name="Fitzgerald M."/>
            <person name="Haas B."/>
            <person name="Abouelleil A."/>
            <person name="Allen A.W."/>
            <person name="Alvarado L."/>
            <person name="Arachchi H.M."/>
            <person name="Berlin A.M."/>
            <person name="Chapman S.B."/>
            <person name="Gainer-Dewar J."/>
            <person name="Goldberg J."/>
            <person name="Griggs A."/>
            <person name="Gujja S."/>
            <person name="Hansen M."/>
            <person name="Howarth C."/>
            <person name="Imamovic A."/>
            <person name="Ireland A."/>
            <person name="Larimer J."/>
            <person name="McCowan C."/>
            <person name="Murphy C."/>
            <person name="Pearson M."/>
            <person name="Poon T.W."/>
            <person name="Priest M."/>
            <person name="Roberts A."/>
            <person name="Saif S."/>
            <person name="Shea T."/>
            <person name="Sisk P."/>
            <person name="Sykes S."/>
            <person name="Wortman J."/>
            <person name="Nusbaum C."/>
            <person name="Birren B."/>
        </authorList>
    </citation>
    <scope>NUCLEOTIDE SEQUENCE [LARGE SCALE GENOMIC DNA]</scope>
    <source>
        <strain evidence="1 2">ATCC 51263</strain>
    </source>
</reference>
<gene>
    <name evidence="1" type="ORF">I568_02245</name>
</gene>
<dbReference type="STRING" id="1121865.OMW_02050"/>